<evidence type="ECO:0000313" key="9">
    <source>
        <dbReference type="EMBL" id="QQR28924.1"/>
    </source>
</evidence>
<accession>A0A1Z2XMG9</accession>
<evidence type="ECO:0000256" key="2">
    <source>
        <dbReference type="ARBA" id="ARBA00007401"/>
    </source>
</evidence>
<evidence type="ECO:0000256" key="1">
    <source>
        <dbReference type="ARBA" id="ARBA00001412"/>
    </source>
</evidence>
<dbReference type="InterPro" id="IPR032312">
    <property type="entry name" value="LacZ_4"/>
</dbReference>
<dbReference type="SMART" id="SM01038">
    <property type="entry name" value="Bgal_small_N"/>
    <property type="match status" value="1"/>
</dbReference>
<evidence type="ECO:0000256" key="3">
    <source>
        <dbReference type="ARBA" id="ARBA00012756"/>
    </source>
</evidence>
<dbReference type="SUPFAM" id="SSF49785">
    <property type="entry name" value="Galactose-binding domain-like"/>
    <property type="match status" value="1"/>
</dbReference>
<evidence type="ECO:0000256" key="5">
    <source>
        <dbReference type="ARBA" id="ARBA00023295"/>
    </source>
</evidence>
<dbReference type="SUPFAM" id="SSF74650">
    <property type="entry name" value="Galactose mutarotase-like"/>
    <property type="match status" value="1"/>
</dbReference>
<dbReference type="Pfam" id="PF02837">
    <property type="entry name" value="Glyco_hydro_2_N"/>
    <property type="match status" value="1"/>
</dbReference>
<dbReference type="Gene3D" id="2.60.40.10">
    <property type="entry name" value="Immunoglobulins"/>
    <property type="match status" value="2"/>
</dbReference>
<dbReference type="GO" id="GO:0005990">
    <property type="term" value="P:lactose catabolic process"/>
    <property type="evidence" value="ECO:0007669"/>
    <property type="project" value="TreeGrafter"/>
</dbReference>
<dbReference type="InterPro" id="IPR017853">
    <property type="entry name" value="GH"/>
</dbReference>
<dbReference type="EMBL" id="CP021422">
    <property type="protein sequence ID" value="ASB39630.1"/>
    <property type="molecule type" value="Genomic_DNA"/>
</dbReference>
<dbReference type="InterPro" id="IPR006102">
    <property type="entry name" value="Ig-like_GH2"/>
</dbReference>
<dbReference type="InterPro" id="IPR006101">
    <property type="entry name" value="Glyco_hydro_2"/>
</dbReference>
<dbReference type="Pfam" id="PF16353">
    <property type="entry name" value="LacZ_4"/>
    <property type="match status" value="1"/>
</dbReference>
<dbReference type="InterPro" id="IPR014718">
    <property type="entry name" value="GH-type_carb-bd"/>
</dbReference>
<organism evidence="9 11">
    <name type="scientific">Acutalibacter muris</name>
    <dbReference type="NCBI Taxonomy" id="1796620"/>
    <lineage>
        <taxon>Bacteria</taxon>
        <taxon>Bacillati</taxon>
        <taxon>Bacillota</taxon>
        <taxon>Clostridia</taxon>
        <taxon>Eubacteriales</taxon>
        <taxon>Acutalibacteraceae</taxon>
        <taxon>Acutalibacter</taxon>
    </lineage>
</organism>
<reference evidence="9 11" key="3">
    <citation type="submission" date="2020-11" db="EMBL/GenBank/DDBJ databases">
        <title>Closed and high quality bacterial genomes of the OMM12 community.</title>
        <authorList>
            <person name="Marbouty M."/>
            <person name="Lamy-Besnier Q."/>
            <person name="Debarbieux L."/>
            <person name="Koszul R."/>
        </authorList>
    </citation>
    <scope>NUCLEOTIDE SEQUENCE [LARGE SCALE GENOMIC DNA]</scope>
    <source>
        <strain evidence="9 11">KB18</strain>
    </source>
</reference>
<evidence type="ECO:0000256" key="6">
    <source>
        <dbReference type="ARBA" id="ARBA00032230"/>
    </source>
</evidence>
<proteinExistence type="inferred from homology"/>
<dbReference type="InterPro" id="IPR036156">
    <property type="entry name" value="Beta-gal/glucu_dom_sf"/>
</dbReference>
<dbReference type="PANTHER" id="PTHR46323:SF2">
    <property type="entry name" value="BETA-GALACTOSIDASE"/>
    <property type="match status" value="1"/>
</dbReference>
<dbReference type="InterPro" id="IPR008979">
    <property type="entry name" value="Galactose-bd-like_sf"/>
</dbReference>
<dbReference type="KEGG" id="amur:ADH66_02520"/>
<reference evidence="10" key="2">
    <citation type="submission" date="2017-05" db="EMBL/GenBank/DDBJ databases">
        <title>Improved OligoMM genomes.</title>
        <authorList>
            <person name="Garzetti D."/>
        </authorList>
    </citation>
    <scope>NUCLEOTIDE SEQUENCE [LARGE SCALE GENOMIC DNA]</scope>
    <source>
        <strain evidence="10">KB18</strain>
    </source>
</reference>
<reference evidence="8" key="1">
    <citation type="journal article" date="2017" name="Genome Announc.">
        <title>High-Quality Whole-Genome Sequences of the Oligo-Mouse-Microbiota Bacterial Community.</title>
        <authorList>
            <person name="Garzetti D."/>
            <person name="Brugiroux S."/>
            <person name="Bunk B."/>
            <person name="Pukall R."/>
            <person name="McCoy K.D."/>
            <person name="Macpherson A.J."/>
            <person name="Stecher B."/>
        </authorList>
    </citation>
    <scope>NUCLEOTIDE SEQUENCE</scope>
    <source>
        <strain evidence="8">KB18</strain>
    </source>
</reference>
<dbReference type="Proteomes" id="UP000596035">
    <property type="component" value="Chromosome"/>
</dbReference>
<comment type="catalytic activity">
    <reaction evidence="1">
        <text>Hydrolysis of terminal non-reducing beta-D-galactose residues in beta-D-galactosides.</text>
        <dbReference type="EC" id="3.2.1.23"/>
    </reaction>
</comment>
<dbReference type="AlphaFoldDB" id="A0A1Z2XMG9"/>
<evidence type="ECO:0000313" key="11">
    <source>
        <dbReference type="Proteomes" id="UP000596035"/>
    </source>
</evidence>
<name>A0A1Z2XMG9_9FIRM</name>
<dbReference type="Pfam" id="PF02836">
    <property type="entry name" value="Glyco_hydro_2_C"/>
    <property type="match status" value="1"/>
</dbReference>
<dbReference type="PANTHER" id="PTHR46323">
    <property type="entry name" value="BETA-GALACTOSIDASE"/>
    <property type="match status" value="1"/>
</dbReference>
<evidence type="ECO:0000313" key="8">
    <source>
        <dbReference type="EMBL" id="ASB39630.1"/>
    </source>
</evidence>
<dbReference type="Gene3D" id="2.70.98.10">
    <property type="match status" value="1"/>
</dbReference>
<dbReference type="InterPro" id="IPR006104">
    <property type="entry name" value="Glyco_hydro_2_N"/>
</dbReference>
<evidence type="ECO:0000259" key="7">
    <source>
        <dbReference type="SMART" id="SM01038"/>
    </source>
</evidence>
<dbReference type="RefSeq" id="WP_066536072.1">
    <property type="nucleotide sequence ID" value="NZ_CP021422.1"/>
</dbReference>
<protein>
    <recommendedName>
        <fullName evidence="3">beta-galactosidase</fullName>
        <ecNumber evidence="3">3.2.1.23</ecNumber>
    </recommendedName>
    <alternativeName>
        <fullName evidence="6">Lactase</fullName>
    </alternativeName>
</protein>
<evidence type="ECO:0000313" key="10">
    <source>
        <dbReference type="Proteomes" id="UP000196710"/>
    </source>
</evidence>
<dbReference type="GO" id="GO:0009341">
    <property type="term" value="C:beta-galactosidase complex"/>
    <property type="evidence" value="ECO:0007669"/>
    <property type="project" value="InterPro"/>
</dbReference>
<dbReference type="InterPro" id="IPR006103">
    <property type="entry name" value="Glyco_hydro_2_cat"/>
</dbReference>
<keyword evidence="10" id="KW-1185">Reference proteome</keyword>
<dbReference type="Gene3D" id="3.20.20.80">
    <property type="entry name" value="Glycosidases"/>
    <property type="match status" value="1"/>
</dbReference>
<dbReference type="SUPFAM" id="SSF51445">
    <property type="entry name" value="(Trans)glycosidases"/>
    <property type="match status" value="1"/>
</dbReference>
<feature type="domain" description="Beta galactosidase small chain/" evidence="7">
    <location>
        <begin position="734"/>
        <end position="1004"/>
    </location>
</feature>
<dbReference type="GO" id="GO:0004565">
    <property type="term" value="F:beta-galactosidase activity"/>
    <property type="evidence" value="ECO:0007669"/>
    <property type="project" value="UniProtKB-EC"/>
</dbReference>
<evidence type="ECO:0000256" key="4">
    <source>
        <dbReference type="ARBA" id="ARBA00022801"/>
    </source>
</evidence>
<sequence length="1008" mass="114477">MKITTRYHEDPYALHIGTEPPRAYYLPQTPDRRPSVINLNGEWAFHYFDSFLDAVDMDGNVKEPELCPLQVPSCWQCMGWGRHMYTNVRFPIPCDPPYVPEENPCGLYERRFDLKKGESARYFLNFEGVDSCFYLWVNGDFQGYSQVSHSTSEFEITDKLTDGENVISALVLQWCDGTYLEDQDKLRMSGIFRDVYILERPAAFLKDFFVKESFNDDFSHADITVELTVDGAAQVTGTLFAPDGTELASSGPAADKLCFSVDNPVLWNAENPAQYTLVLSTGDEVIEQKVGLRRIEIKDDVVYLNGVNIKFRGVNRHDSDPVTGYTISREQALRDMLLMKQHNVNAIRTSHYPNAPWFNQLASELGFYVIGEADLESHGFATRYEGRFGKDHLDTYPDAMDDPQFKEAIVDRSQRNVHRDKNNAAVVIWSLGNESGWGENGEAAGRWVKEYDPSRLLHYEGNMTYHKERKPDFSMIDLYSRMYAPTAAQDHPWFKKASIDEYFDGVEIDENWNGRRPPYILCEYIHAMGNGPGDAEDYQQLIMKHDGFVGGFVWEWCDHAVYGGQTPDNRPIYRYGGDHEEFPHDGNFCMDGLVYPDRTPHTGLIEFKNVIRPIRVRKTGENTFVLHNYRDFTNANDFAELSFEVMKDGKIIASGKLDMPSIEPHGEAEITVDGLPKDGDSTVTFIYTAKAGVPILELGHPLGFDEIVLSEEKQALPAVAEGKVEISETNRVIAVNGPGFRYELCRQTGLWNQLSYENKSLFTRPMDWNLFRAPLDNDQYLSGKWRESGLDRVTPRVYSIKAENAENGAAVITLEVGIAALIVSPFVKAKVIWTVDAFGHIACSMDCERDMKFGGFLPRFGMRMFLPKAFSEAKYFGYGPFESYSDKHRASRLGIYSSAVKDMTEHYLKPQENGSHYACRWASVTDGCFRLCAASPDTFSVNISNYTQEELTNKKHDYELTPADETIMCLDYKMSGVGSNSCGPVLLEKYQLKEEKFSFTFGLAPSRK</sequence>
<dbReference type="Pfam" id="PF02929">
    <property type="entry name" value="Bgal_small_N"/>
    <property type="match status" value="1"/>
</dbReference>
<dbReference type="Proteomes" id="UP000196710">
    <property type="component" value="Chromosome"/>
</dbReference>
<keyword evidence="5" id="KW-0326">Glycosidase</keyword>
<dbReference type="Gene3D" id="2.60.120.260">
    <property type="entry name" value="Galactose-binding domain-like"/>
    <property type="match status" value="1"/>
</dbReference>
<dbReference type="Pfam" id="PF00703">
    <property type="entry name" value="Glyco_hydro_2"/>
    <property type="match status" value="1"/>
</dbReference>
<comment type="similarity">
    <text evidence="2">Belongs to the glycosyl hydrolase 2 family.</text>
</comment>
<dbReference type="InterPro" id="IPR011013">
    <property type="entry name" value="Gal_mutarotase_sf_dom"/>
</dbReference>
<dbReference type="PRINTS" id="PR00132">
    <property type="entry name" value="GLHYDRLASE2"/>
</dbReference>
<gene>
    <name evidence="8" type="ORF">ADH66_02520</name>
    <name evidence="9" type="ORF">I5Q82_12570</name>
</gene>
<dbReference type="InterPro" id="IPR050347">
    <property type="entry name" value="Bact_Beta-galactosidase"/>
</dbReference>
<dbReference type="SUPFAM" id="SSF49303">
    <property type="entry name" value="beta-Galactosidase/glucuronidase domain"/>
    <property type="match status" value="2"/>
</dbReference>
<dbReference type="EC" id="3.2.1.23" evidence="3"/>
<dbReference type="InterPro" id="IPR004199">
    <property type="entry name" value="B-gal_small/dom_5"/>
</dbReference>
<dbReference type="EMBL" id="CP065321">
    <property type="protein sequence ID" value="QQR28924.1"/>
    <property type="molecule type" value="Genomic_DNA"/>
</dbReference>
<dbReference type="InterPro" id="IPR013783">
    <property type="entry name" value="Ig-like_fold"/>
</dbReference>
<keyword evidence="4 8" id="KW-0378">Hydrolase</keyword>
<dbReference type="GO" id="GO:0030246">
    <property type="term" value="F:carbohydrate binding"/>
    <property type="evidence" value="ECO:0007669"/>
    <property type="project" value="InterPro"/>
</dbReference>